<dbReference type="InterPro" id="IPR045024">
    <property type="entry name" value="NDH-2"/>
</dbReference>
<feature type="domain" description="External alternative NADH-ubiquinone oxidoreductase-like C-terminal" evidence="7">
    <location>
        <begin position="448"/>
        <end position="513"/>
    </location>
</feature>
<keyword evidence="4" id="KW-0560">Oxidoreductase</keyword>
<dbReference type="OrthoDB" id="9992747at2759"/>
<keyword evidence="9" id="KW-1185">Reference proteome</keyword>
<dbReference type="InterPro" id="IPR054585">
    <property type="entry name" value="NDH2-like_C"/>
</dbReference>
<name>A0A4Q1BK07_TREME</name>
<dbReference type="STRING" id="5217.A0A4Q1BK07"/>
<dbReference type="PANTHER" id="PTHR43706">
    <property type="entry name" value="NADH DEHYDROGENASE"/>
    <property type="match status" value="1"/>
</dbReference>
<keyword evidence="5" id="KW-0520">NAD</keyword>
<dbReference type="InterPro" id="IPR036188">
    <property type="entry name" value="FAD/NAD-bd_sf"/>
</dbReference>
<sequence>MFSSLRGSVIAGTSRVSISRYSTTIQAKKKLVILGSGWAGYNLARRVDKSLYDVTLVSPVSYFSFTPFLASTSVGTLEFRCATEPVRGIKGLEYAQGWADSIDFERRELRIESSVTPPHAELAAMVARSHPNHPGHPSIHSPASGQNIHMDTMIPVSSRHRAQQRGMATVVGDHDPADHVLLPPRFYTLPYDKLVISVGCYSASFGIPGVKKHAHFLKDIRDARKIRRRLLECLEQASEPTCSPELRRALLSFKIVGGGPTGVEWAAELHDFVHRDVYRLYPHLKDQVRITLYDVAPGILINFDASLRAYAEKKFHRDGVTIRPNSSITAMGEDWVELDGKERHPYGLLVWSTGLCPNPFIASLPVKKHERSRAILVDKWQRVVNTEGQRLKGVFAIGDNATPADGPPLPATAQVATQQAKWLAKALNAHGRGQTLESQPGFEWKNWGSMVYVGNSRALVDRSREDVAGPKSRMAGWAAWILWRSYYAQLAMGWRNKVLVPIHWTLASFFGRDITRF</sequence>
<dbReference type="AlphaFoldDB" id="A0A4Q1BK07"/>
<evidence type="ECO:0000256" key="2">
    <source>
        <dbReference type="ARBA" id="ARBA00022630"/>
    </source>
</evidence>
<dbReference type="PRINTS" id="PR00368">
    <property type="entry name" value="FADPNR"/>
</dbReference>
<proteinExistence type="inferred from homology"/>
<keyword evidence="3" id="KW-0274">FAD</keyword>
<dbReference type="GO" id="GO:0003954">
    <property type="term" value="F:NADH dehydrogenase activity"/>
    <property type="evidence" value="ECO:0007669"/>
    <property type="project" value="InterPro"/>
</dbReference>
<dbReference type="VEuPathDB" id="FungiDB:TREMEDRAFT_45240"/>
<keyword evidence="2" id="KW-0285">Flavoprotein</keyword>
<dbReference type="InParanoid" id="A0A4Q1BK07"/>
<evidence type="ECO:0000313" key="8">
    <source>
        <dbReference type="EMBL" id="RXK37932.1"/>
    </source>
</evidence>
<organism evidence="8 9">
    <name type="scientific">Tremella mesenterica</name>
    <name type="common">Jelly fungus</name>
    <dbReference type="NCBI Taxonomy" id="5217"/>
    <lineage>
        <taxon>Eukaryota</taxon>
        <taxon>Fungi</taxon>
        <taxon>Dikarya</taxon>
        <taxon>Basidiomycota</taxon>
        <taxon>Agaricomycotina</taxon>
        <taxon>Tremellomycetes</taxon>
        <taxon>Tremellales</taxon>
        <taxon>Tremellaceae</taxon>
        <taxon>Tremella</taxon>
    </lineage>
</organism>
<evidence type="ECO:0000256" key="1">
    <source>
        <dbReference type="ARBA" id="ARBA00005272"/>
    </source>
</evidence>
<dbReference type="Proteomes" id="UP000289152">
    <property type="component" value="Unassembled WGS sequence"/>
</dbReference>
<evidence type="ECO:0000256" key="3">
    <source>
        <dbReference type="ARBA" id="ARBA00022827"/>
    </source>
</evidence>
<feature type="domain" description="FAD/NAD(P)-binding" evidence="6">
    <location>
        <begin position="30"/>
        <end position="420"/>
    </location>
</feature>
<dbReference type="EMBL" id="SDIL01000057">
    <property type="protein sequence ID" value="RXK37932.1"/>
    <property type="molecule type" value="Genomic_DNA"/>
</dbReference>
<dbReference type="GO" id="GO:0005739">
    <property type="term" value="C:mitochondrion"/>
    <property type="evidence" value="ECO:0007669"/>
    <property type="project" value="UniProtKB-ARBA"/>
</dbReference>
<evidence type="ECO:0000313" key="9">
    <source>
        <dbReference type="Proteomes" id="UP000289152"/>
    </source>
</evidence>
<evidence type="ECO:0000259" key="7">
    <source>
        <dbReference type="Pfam" id="PF22366"/>
    </source>
</evidence>
<protein>
    <submittedName>
        <fullName evidence="8">Uncharacterized protein</fullName>
    </submittedName>
</protein>
<evidence type="ECO:0000256" key="5">
    <source>
        <dbReference type="ARBA" id="ARBA00023027"/>
    </source>
</evidence>
<dbReference type="InterPro" id="IPR023753">
    <property type="entry name" value="FAD/NAD-binding_dom"/>
</dbReference>
<accession>A0A4Q1BK07</accession>
<dbReference type="Pfam" id="PF22366">
    <property type="entry name" value="NDH2_C"/>
    <property type="match status" value="1"/>
</dbReference>
<comment type="caution">
    <text evidence="8">The sequence shown here is derived from an EMBL/GenBank/DDBJ whole genome shotgun (WGS) entry which is preliminary data.</text>
</comment>
<evidence type="ECO:0000259" key="6">
    <source>
        <dbReference type="Pfam" id="PF07992"/>
    </source>
</evidence>
<dbReference type="Gene3D" id="3.50.50.100">
    <property type="match status" value="1"/>
</dbReference>
<dbReference type="PANTHER" id="PTHR43706:SF17">
    <property type="entry name" value="NADH DEHYDROGENASE (EUROFUNG)"/>
    <property type="match status" value="1"/>
</dbReference>
<dbReference type="Pfam" id="PF07992">
    <property type="entry name" value="Pyr_redox_2"/>
    <property type="match status" value="1"/>
</dbReference>
<comment type="similarity">
    <text evidence="1">Belongs to the NADH dehydrogenase family.</text>
</comment>
<dbReference type="SUPFAM" id="SSF51905">
    <property type="entry name" value="FAD/NAD(P)-binding domain"/>
    <property type="match status" value="2"/>
</dbReference>
<reference evidence="8 9" key="1">
    <citation type="submission" date="2016-06" db="EMBL/GenBank/DDBJ databases">
        <title>Evolution of pathogenesis and genome organization in the Tremellales.</title>
        <authorList>
            <person name="Cuomo C."/>
            <person name="Litvintseva A."/>
            <person name="Heitman J."/>
            <person name="Chen Y."/>
            <person name="Sun S."/>
            <person name="Springer D."/>
            <person name="Dromer F."/>
            <person name="Young S."/>
            <person name="Zeng Q."/>
            <person name="Chapman S."/>
            <person name="Gujja S."/>
            <person name="Saif S."/>
            <person name="Birren B."/>
        </authorList>
    </citation>
    <scope>NUCLEOTIDE SEQUENCE [LARGE SCALE GENOMIC DNA]</scope>
    <source>
        <strain evidence="8 9">ATCC 28783</strain>
    </source>
</reference>
<evidence type="ECO:0000256" key="4">
    <source>
        <dbReference type="ARBA" id="ARBA00023002"/>
    </source>
</evidence>
<gene>
    <name evidence="8" type="ORF">M231_04821</name>
</gene>